<dbReference type="Gene3D" id="1.10.760.10">
    <property type="entry name" value="Cytochrome c-like domain"/>
    <property type="match status" value="1"/>
</dbReference>
<dbReference type="InterPro" id="IPR009056">
    <property type="entry name" value="Cyt_c-like_dom"/>
</dbReference>
<dbReference type="EMBL" id="JAUGQQ010000006">
    <property type="protein sequence ID" value="MDN3724883.1"/>
    <property type="molecule type" value="Genomic_DNA"/>
</dbReference>
<dbReference type="InterPro" id="IPR036909">
    <property type="entry name" value="Cyt_c-like_dom_sf"/>
</dbReference>
<gene>
    <name evidence="6" type="ORF">QRD02_10850</name>
</gene>
<evidence type="ECO:0000256" key="1">
    <source>
        <dbReference type="ARBA" id="ARBA00022617"/>
    </source>
</evidence>
<sequence>MKKQLLSQAVLCMLLTACNFEKKEEATPQIYEPQTEETAESPVKRGEMLTNAVGCHDCHSPKKMTERGPIFDPDRLLSGHPANEILPSYDLATAKNYVLFNQGSTASIGPWGTSFSSNLTPDETGIGSWTEEQFLTAITHGKFKGMENGRNLLPPMPWQTIAQLPAKDLKAIFAYLKSIKPIENIVPAPIPPKV</sequence>
<dbReference type="SUPFAM" id="SSF46626">
    <property type="entry name" value="Cytochrome c"/>
    <property type="match status" value="1"/>
</dbReference>
<dbReference type="InterPro" id="IPR051459">
    <property type="entry name" value="Cytochrome_c-type_DH"/>
</dbReference>
<evidence type="ECO:0000256" key="2">
    <source>
        <dbReference type="ARBA" id="ARBA00022723"/>
    </source>
</evidence>
<feature type="domain" description="Cytochrome c" evidence="5">
    <location>
        <begin position="41"/>
        <end position="180"/>
    </location>
</feature>
<proteinExistence type="predicted"/>
<dbReference type="PROSITE" id="PS51007">
    <property type="entry name" value="CYTC"/>
    <property type="match status" value="1"/>
</dbReference>
<organism evidence="6 7">
    <name type="scientific">Aequorivita aurantiaca</name>
    <dbReference type="NCBI Taxonomy" id="3053356"/>
    <lineage>
        <taxon>Bacteria</taxon>
        <taxon>Pseudomonadati</taxon>
        <taxon>Bacteroidota</taxon>
        <taxon>Flavobacteriia</taxon>
        <taxon>Flavobacteriales</taxon>
        <taxon>Flavobacteriaceae</taxon>
        <taxon>Aequorivita</taxon>
    </lineage>
</organism>
<dbReference type="PANTHER" id="PTHR35008">
    <property type="entry name" value="BLL4482 PROTEIN-RELATED"/>
    <property type="match status" value="1"/>
</dbReference>
<evidence type="ECO:0000256" key="3">
    <source>
        <dbReference type="ARBA" id="ARBA00023004"/>
    </source>
</evidence>
<keyword evidence="3 4" id="KW-0408">Iron</keyword>
<evidence type="ECO:0000313" key="7">
    <source>
        <dbReference type="Proteomes" id="UP001244787"/>
    </source>
</evidence>
<evidence type="ECO:0000259" key="5">
    <source>
        <dbReference type="PROSITE" id="PS51007"/>
    </source>
</evidence>
<reference evidence="6 7" key="1">
    <citation type="submission" date="2023-06" db="EMBL/GenBank/DDBJ databases">
        <authorList>
            <person name="Ye Y.-Q."/>
            <person name="Du Z.-J."/>
        </authorList>
    </citation>
    <scope>NUCLEOTIDE SEQUENCE [LARGE SCALE GENOMIC DNA]</scope>
    <source>
        <strain evidence="6 7">SDUM287046</strain>
    </source>
</reference>
<keyword evidence="7" id="KW-1185">Reference proteome</keyword>
<evidence type="ECO:0000256" key="4">
    <source>
        <dbReference type="PROSITE-ProRule" id="PRU00433"/>
    </source>
</evidence>
<keyword evidence="1 4" id="KW-0349">Heme</keyword>
<dbReference type="PROSITE" id="PS51257">
    <property type="entry name" value="PROKAR_LIPOPROTEIN"/>
    <property type="match status" value="1"/>
</dbReference>
<keyword evidence="2 4" id="KW-0479">Metal-binding</keyword>
<comment type="caution">
    <text evidence="6">The sequence shown here is derived from an EMBL/GenBank/DDBJ whole genome shotgun (WGS) entry which is preliminary data.</text>
</comment>
<dbReference type="RefSeq" id="WP_290254964.1">
    <property type="nucleotide sequence ID" value="NZ_JAUGQQ010000006.1"/>
</dbReference>
<protein>
    <submittedName>
        <fullName evidence="6">Diheme cytochrome c-553</fullName>
    </submittedName>
</protein>
<accession>A0ABT8DNQ4</accession>
<dbReference type="Proteomes" id="UP001244787">
    <property type="component" value="Unassembled WGS sequence"/>
</dbReference>
<evidence type="ECO:0000313" key="6">
    <source>
        <dbReference type="EMBL" id="MDN3724883.1"/>
    </source>
</evidence>
<name>A0ABT8DNQ4_9FLAO</name>
<dbReference type="PANTHER" id="PTHR35008:SF4">
    <property type="entry name" value="BLL4482 PROTEIN"/>
    <property type="match status" value="1"/>
</dbReference>